<evidence type="ECO:0000313" key="2">
    <source>
        <dbReference type="Proteomes" id="UP000054564"/>
    </source>
</evidence>
<dbReference type="EMBL" id="AJIL01009179">
    <property type="protein sequence ID" value="KNE86546.1"/>
    <property type="molecule type" value="Genomic_DNA"/>
</dbReference>
<gene>
    <name evidence="1" type="ORF">PSTG_20092</name>
</gene>
<keyword evidence="2" id="KW-1185">Reference proteome</keyword>
<proteinExistence type="predicted"/>
<comment type="caution">
    <text evidence="1">The sequence shown here is derived from an EMBL/GenBank/DDBJ whole genome shotgun (WGS) entry which is preliminary data.</text>
</comment>
<organism evidence="1 2">
    <name type="scientific">Puccinia striiformis f. sp. tritici PST-78</name>
    <dbReference type="NCBI Taxonomy" id="1165861"/>
    <lineage>
        <taxon>Eukaryota</taxon>
        <taxon>Fungi</taxon>
        <taxon>Dikarya</taxon>
        <taxon>Basidiomycota</taxon>
        <taxon>Pucciniomycotina</taxon>
        <taxon>Pucciniomycetes</taxon>
        <taxon>Pucciniales</taxon>
        <taxon>Pucciniaceae</taxon>
        <taxon>Puccinia</taxon>
    </lineage>
</organism>
<sequence length="61" mass="7247">PQNFEEVSSRQWHTTPYDERNRSSAMYNVYSVEDAPPLFHLQVQLSCTCSRRNDSFGCWQF</sequence>
<feature type="non-terminal residue" evidence="1">
    <location>
        <position position="1"/>
    </location>
</feature>
<evidence type="ECO:0000313" key="1">
    <source>
        <dbReference type="EMBL" id="KNE86546.1"/>
    </source>
</evidence>
<dbReference type="Proteomes" id="UP000054564">
    <property type="component" value="Unassembled WGS sequence"/>
</dbReference>
<protein>
    <submittedName>
        <fullName evidence="1">Uncharacterized protein</fullName>
    </submittedName>
</protein>
<reference evidence="2" key="1">
    <citation type="submission" date="2014-03" db="EMBL/GenBank/DDBJ databases">
        <title>The Genome Sequence of Puccinia striiformis f. sp. tritici PST-78.</title>
        <authorList>
            <consortium name="The Broad Institute Genome Sequencing Platform"/>
            <person name="Cuomo C."/>
            <person name="Hulbert S."/>
            <person name="Chen X."/>
            <person name="Walker B."/>
            <person name="Young S.K."/>
            <person name="Zeng Q."/>
            <person name="Gargeya S."/>
            <person name="Fitzgerald M."/>
            <person name="Haas B."/>
            <person name="Abouelleil A."/>
            <person name="Alvarado L."/>
            <person name="Arachchi H.M."/>
            <person name="Berlin A.M."/>
            <person name="Chapman S.B."/>
            <person name="Goldberg J."/>
            <person name="Griggs A."/>
            <person name="Gujja S."/>
            <person name="Hansen M."/>
            <person name="Howarth C."/>
            <person name="Imamovic A."/>
            <person name="Larimer J."/>
            <person name="McCowan C."/>
            <person name="Montmayeur A."/>
            <person name="Murphy C."/>
            <person name="Neiman D."/>
            <person name="Pearson M."/>
            <person name="Priest M."/>
            <person name="Roberts A."/>
            <person name="Saif S."/>
            <person name="Shea T."/>
            <person name="Sisk P."/>
            <person name="Sykes S."/>
            <person name="Wortman J."/>
            <person name="Nusbaum C."/>
            <person name="Birren B."/>
        </authorList>
    </citation>
    <scope>NUCLEOTIDE SEQUENCE [LARGE SCALE GENOMIC DNA]</scope>
    <source>
        <strain evidence="2">race PST-78</strain>
    </source>
</reference>
<name>A0A0L0UHN4_9BASI</name>
<accession>A0A0L0UHN4</accession>
<dbReference type="AlphaFoldDB" id="A0A0L0UHN4"/>